<keyword evidence="1" id="KW-1133">Transmembrane helix</keyword>
<reference evidence="2 3" key="1">
    <citation type="journal article" date="2019" name="Sci. Data">
        <title>Hybrid genome assembly and annotation of Danionella translucida.</title>
        <authorList>
            <person name="Kadobianskyi M."/>
            <person name="Schulze L."/>
            <person name="Schuelke M."/>
            <person name="Judkewitz B."/>
        </authorList>
    </citation>
    <scope>NUCLEOTIDE SEQUENCE [LARGE SCALE GENOMIC DNA]</scope>
    <source>
        <strain evidence="2 3">Bolton</strain>
    </source>
</reference>
<gene>
    <name evidence="2" type="ORF">DNTS_027449</name>
</gene>
<keyword evidence="1" id="KW-0472">Membrane</keyword>
<organism evidence="2 3">
    <name type="scientific">Danionella cerebrum</name>
    <dbReference type="NCBI Taxonomy" id="2873325"/>
    <lineage>
        <taxon>Eukaryota</taxon>
        <taxon>Metazoa</taxon>
        <taxon>Chordata</taxon>
        <taxon>Craniata</taxon>
        <taxon>Vertebrata</taxon>
        <taxon>Euteleostomi</taxon>
        <taxon>Actinopterygii</taxon>
        <taxon>Neopterygii</taxon>
        <taxon>Teleostei</taxon>
        <taxon>Ostariophysi</taxon>
        <taxon>Cypriniformes</taxon>
        <taxon>Danionidae</taxon>
        <taxon>Danioninae</taxon>
        <taxon>Danionella</taxon>
    </lineage>
</organism>
<sequence length="104" mass="11398">MLTPFFQTPPNATFTTNMALWGSMWQSSLEKRTSTHTLFYPAGGLRLCSSSVAWPRVVTSAAVCAAAVTAAVGSVNLILLTQMNPSSMCLQKIWKLRCNPMRED</sequence>
<evidence type="ECO:0000313" key="2">
    <source>
        <dbReference type="EMBL" id="TRY84774.1"/>
    </source>
</evidence>
<name>A0A553Q4C2_9TELE</name>
<keyword evidence="3" id="KW-1185">Reference proteome</keyword>
<dbReference type="EMBL" id="SRMA01026384">
    <property type="protein sequence ID" value="TRY84774.1"/>
    <property type="molecule type" value="Genomic_DNA"/>
</dbReference>
<protein>
    <submittedName>
        <fullName evidence="2">Uncharacterized protein</fullName>
    </submittedName>
</protein>
<feature type="transmembrane region" description="Helical" evidence="1">
    <location>
        <begin position="57"/>
        <end position="80"/>
    </location>
</feature>
<comment type="caution">
    <text evidence="2">The sequence shown here is derived from an EMBL/GenBank/DDBJ whole genome shotgun (WGS) entry which is preliminary data.</text>
</comment>
<evidence type="ECO:0000256" key="1">
    <source>
        <dbReference type="SAM" id="Phobius"/>
    </source>
</evidence>
<dbReference type="AlphaFoldDB" id="A0A553Q4C2"/>
<keyword evidence="1" id="KW-0812">Transmembrane</keyword>
<accession>A0A553Q4C2</accession>
<evidence type="ECO:0000313" key="3">
    <source>
        <dbReference type="Proteomes" id="UP000316079"/>
    </source>
</evidence>
<proteinExistence type="predicted"/>
<dbReference type="Proteomes" id="UP000316079">
    <property type="component" value="Unassembled WGS sequence"/>
</dbReference>